<comment type="cofactor">
    <cofactor evidence="1">
        <name>pyridoxal 5'-phosphate</name>
        <dbReference type="ChEBI" id="CHEBI:597326"/>
    </cofactor>
</comment>
<organism evidence="8 9">
    <name type="scientific">Gallintestinimicrobium propionicum</name>
    <dbReference type="NCBI Taxonomy" id="2981770"/>
    <lineage>
        <taxon>Bacteria</taxon>
        <taxon>Bacillati</taxon>
        <taxon>Bacillota</taxon>
        <taxon>Clostridia</taxon>
        <taxon>Lachnospirales</taxon>
        <taxon>Lachnospiraceae</taxon>
        <taxon>Gallintestinimicrobium</taxon>
    </lineage>
</organism>
<evidence type="ECO:0000259" key="6">
    <source>
        <dbReference type="Pfam" id="PF01276"/>
    </source>
</evidence>
<dbReference type="PANTHER" id="PTHR43277:SF4">
    <property type="entry name" value="ARGININE DECARBOXYLASE"/>
    <property type="match status" value="1"/>
</dbReference>
<dbReference type="EMBL" id="JAJEQF010000043">
    <property type="protein sequence ID" value="MCC2168691.1"/>
    <property type="molecule type" value="Genomic_DNA"/>
</dbReference>
<evidence type="ECO:0000256" key="3">
    <source>
        <dbReference type="ARBA" id="ARBA00022793"/>
    </source>
</evidence>
<dbReference type="GO" id="GO:0016831">
    <property type="term" value="F:carboxy-lyase activity"/>
    <property type="evidence" value="ECO:0007669"/>
    <property type="project" value="UniProtKB-KW"/>
</dbReference>
<reference evidence="8 9" key="1">
    <citation type="submission" date="2021-10" db="EMBL/GenBank/DDBJ databases">
        <title>Anaerobic single-cell dispensing facilitates the cultivation of human gut bacteria.</title>
        <authorList>
            <person name="Afrizal A."/>
        </authorList>
    </citation>
    <scope>NUCLEOTIDE SEQUENCE [LARGE SCALE GENOMIC DNA]</scope>
    <source>
        <strain evidence="8 9">CLA-AA-H244</strain>
    </source>
</reference>
<evidence type="ECO:0000256" key="4">
    <source>
        <dbReference type="ARBA" id="ARBA00022898"/>
    </source>
</evidence>
<evidence type="ECO:0000259" key="7">
    <source>
        <dbReference type="Pfam" id="PF03711"/>
    </source>
</evidence>
<dbReference type="InterPro" id="IPR052357">
    <property type="entry name" value="Orn_Lys_Arg_decarboxylase-I"/>
</dbReference>
<protein>
    <submittedName>
        <fullName evidence="8">DegT/DnrJ/EryC1/StrS family aminotransferase</fullName>
    </submittedName>
</protein>
<dbReference type="Proteomes" id="UP001199355">
    <property type="component" value="Unassembled WGS sequence"/>
</dbReference>
<keyword evidence="9" id="KW-1185">Reference proteome</keyword>
<keyword evidence="3" id="KW-0210">Decarboxylase</keyword>
<dbReference type="GO" id="GO:0008483">
    <property type="term" value="F:transaminase activity"/>
    <property type="evidence" value="ECO:0007669"/>
    <property type="project" value="UniProtKB-KW"/>
</dbReference>
<dbReference type="RefSeq" id="WP_308728843.1">
    <property type="nucleotide sequence ID" value="NZ_JAJEQF010000043.1"/>
</dbReference>
<evidence type="ECO:0000313" key="9">
    <source>
        <dbReference type="Proteomes" id="UP001199355"/>
    </source>
</evidence>
<name>A0AAE3DP53_9FIRM</name>
<dbReference type="Gene3D" id="3.90.105.10">
    <property type="entry name" value="Molybdopterin biosynthesis moea protein, domain 2"/>
    <property type="match status" value="1"/>
</dbReference>
<dbReference type="SUPFAM" id="SSF53383">
    <property type="entry name" value="PLP-dependent transferases"/>
    <property type="match status" value="1"/>
</dbReference>
<proteinExistence type="inferred from homology"/>
<keyword evidence="8" id="KW-0032">Aminotransferase</keyword>
<dbReference type="Gene3D" id="3.40.640.10">
    <property type="entry name" value="Type I PLP-dependent aspartate aminotransferase-like (Major domain)"/>
    <property type="match status" value="1"/>
</dbReference>
<dbReference type="SUPFAM" id="SSF55904">
    <property type="entry name" value="Ornithine decarboxylase C-terminal domain"/>
    <property type="match status" value="1"/>
</dbReference>
<dbReference type="Pfam" id="PF01276">
    <property type="entry name" value="OKR_DC_1"/>
    <property type="match status" value="1"/>
</dbReference>
<dbReference type="InterPro" id="IPR015421">
    <property type="entry name" value="PyrdxlP-dep_Trfase_major"/>
</dbReference>
<evidence type="ECO:0000256" key="1">
    <source>
        <dbReference type="ARBA" id="ARBA00001933"/>
    </source>
</evidence>
<dbReference type="InterPro" id="IPR008286">
    <property type="entry name" value="Prn/Lys/Arg_de-COase_C"/>
</dbReference>
<dbReference type="PANTHER" id="PTHR43277">
    <property type="entry name" value="ARGININE DECARBOXYLASE"/>
    <property type="match status" value="1"/>
</dbReference>
<dbReference type="InterPro" id="IPR000310">
    <property type="entry name" value="Orn/Lys/Arg_deCO2ase_major_dom"/>
</dbReference>
<evidence type="ECO:0000313" key="8">
    <source>
        <dbReference type="EMBL" id="MCC2168691.1"/>
    </source>
</evidence>
<dbReference type="InterPro" id="IPR015424">
    <property type="entry name" value="PyrdxlP-dep_Trfase"/>
</dbReference>
<dbReference type="AlphaFoldDB" id="A0AAE3DP53"/>
<keyword evidence="8" id="KW-0808">Transferase</keyword>
<comment type="caution">
    <text evidence="8">The sequence shown here is derived from an EMBL/GenBank/DDBJ whole genome shotgun (WGS) entry which is preliminary data.</text>
</comment>
<keyword evidence="5" id="KW-0456">Lyase</keyword>
<comment type="similarity">
    <text evidence="2">Belongs to the Orn/Lys/Arg decarboxylase class-I family.</text>
</comment>
<dbReference type="InterPro" id="IPR036633">
    <property type="entry name" value="Prn/Lys/Arg_de-COase_C_sf"/>
</dbReference>
<accession>A0AAE3DP53</accession>
<gene>
    <name evidence="8" type="ORF">LKD45_13515</name>
</gene>
<dbReference type="Pfam" id="PF03711">
    <property type="entry name" value="OKR_DC_1_C"/>
    <property type="match status" value="1"/>
</dbReference>
<feature type="domain" description="Orn/Lys/Arg decarboxylase C-terminal" evidence="7">
    <location>
        <begin position="407"/>
        <end position="463"/>
    </location>
</feature>
<feature type="domain" description="Orn/Lys/Arg decarboxylases family 1 pyridoxal-P attachment site" evidence="6">
    <location>
        <begin position="7"/>
        <end position="304"/>
    </location>
</feature>
<sequence length="487" mass="53633">MTQRTLAESLAAYADSDYYPFHMPGHKRRLTETLPDFPEALQRAARLDITEIDGFDNLHDPEGILKDAEEKAAALYGADRCYYSVNGSTAGLLTAISAAVPEGGKLILARNCHKAVYHSIYLRRLTPVYLYPDIVPGTSLAGTLTKEQIEAALIQNPDASAVLLTSPTYDGITADIAPIAETVHRFGKTLIVDAAHGAHFGFHPGFPKSPVALGADLTIVSLHKTMPCLTQTALLLQKGSRVSTERLRLFEGIYQTSSPSYLMMAAMDSCMDMVKKHGAGLWDSFFTERERFLERCSSLKRLQVLTDGTKWSRKMTSETGFLMDSGKILSETSKTCLTGKRFYDILLKQYHLQMEMAAGNYVTAIMTCCDTADGWQRLWDALKEIDDFCVVADEPVQENRKLLAYPVLKQQISLTDALDAPKAQVPLTEAVGQTAGAFINLYPPGIPIVAPGEQITQEAVDVITRYRQMSLPVQGVDHDAITILKLC</sequence>
<keyword evidence="4" id="KW-0663">Pyridoxal phosphate</keyword>
<evidence type="ECO:0000256" key="2">
    <source>
        <dbReference type="ARBA" id="ARBA00010671"/>
    </source>
</evidence>
<evidence type="ECO:0000256" key="5">
    <source>
        <dbReference type="ARBA" id="ARBA00023239"/>
    </source>
</evidence>